<dbReference type="Gene3D" id="3.40.50.720">
    <property type="entry name" value="NAD(P)-binding Rossmann-like Domain"/>
    <property type="match status" value="1"/>
</dbReference>
<evidence type="ECO:0000259" key="8">
    <source>
        <dbReference type="Pfam" id="PF08501"/>
    </source>
</evidence>
<feature type="domain" description="Quinate/shikimate 5-dehydrogenase/glutamyl-tRNA reductase" evidence="7">
    <location>
        <begin position="319"/>
        <end position="394"/>
    </location>
</feature>
<comment type="caution">
    <text evidence="9">The sequence shown here is derived from an EMBL/GenBank/DDBJ whole genome shotgun (WGS) entry which is preliminary data.</text>
</comment>
<dbReference type="Gene3D" id="3.40.50.10860">
    <property type="entry name" value="Leucine Dehydrogenase, chain A, domain 1"/>
    <property type="match status" value="1"/>
</dbReference>
<dbReference type="PANTHER" id="PTHR21089">
    <property type="entry name" value="SHIKIMATE DEHYDROGENASE"/>
    <property type="match status" value="1"/>
</dbReference>
<dbReference type="InterPro" id="IPR013708">
    <property type="entry name" value="Shikimate_DH-bd_N"/>
</dbReference>
<accession>A0ABN0P0N6</accession>
<feature type="domain" description="Shikimate dehydrogenase substrate binding N-terminal" evidence="8">
    <location>
        <begin position="211"/>
        <end position="290"/>
    </location>
</feature>
<evidence type="ECO:0000256" key="1">
    <source>
        <dbReference type="ARBA" id="ARBA00004871"/>
    </source>
</evidence>
<keyword evidence="3" id="KW-0521">NADP</keyword>
<reference evidence="9 10" key="1">
    <citation type="submission" date="2013-08" db="EMBL/GenBank/DDBJ databases">
        <authorList>
            <person name="Weinstock G."/>
            <person name="Sodergren E."/>
            <person name="Wylie T."/>
            <person name="Fulton L."/>
            <person name="Fulton R."/>
            <person name="Fronick C."/>
            <person name="O'Laughlin M."/>
            <person name="Godfrey J."/>
            <person name="Miner T."/>
            <person name="Herter B."/>
            <person name="Appelbaum E."/>
            <person name="Cordes M."/>
            <person name="Lek S."/>
            <person name="Wollam A."/>
            <person name="Pepin K.H."/>
            <person name="Palsikar V.B."/>
            <person name="Mitreva M."/>
            <person name="Wilson R.K."/>
        </authorList>
    </citation>
    <scope>NUCLEOTIDE SEQUENCE [LARGE SCALE GENOMIC DNA]</scope>
    <source>
        <strain evidence="9 10">ATCC 700332</strain>
    </source>
</reference>
<comment type="pathway">
    <text evidence="1">Metabolic intermediate biosynthesis; chorismate biosynthesis; chorismate from D-erythrose 4-phosphate and phosphoenolpyruvate: step 4/7.</text>
</comment>
<keyword evidence="10" id="KW-1185">Reference proteome</keyword>
<dbReference type="Gene3D" id="3.20.20.70">
    <property type="entry name" value="Aldolase class I"/>
    <property type="match status" value="1"/>
</dbReference>
<proteinExistence type="predicted"/>
<name>A0ABN0P0N6_TRELE</name>
<dbReference type="EC" id="1.1.1.25" evidence="2"/>
<keyword evidence="5" id="KW-0028">Amino-acid biosynthesis</keyword>
<organism evidence="9 10">
    <name type="scientific">Treponema lecithinolyticum ATCC 700332</name>
    <dbReference type="NCBI Taxonomy" id="1321815"/>
    <lineage>
        <taxon>Bacteria</taxon>
        <taxon>Pseudomonadati</taxon>
        <taxon>Spirochaetota</taxon>
        <taxon>Spirochaetia</taxon>
        <taxon>Spirochaetales</taxon>
        <taxon>Treponemataceae</taxon>
        <taxon>Treponema</taxon>
    </lineage>
</organism>
<keyword evidence="5" id="KW-0057">Aromatic amino acid biosynthesis</keyword>
<evidence type="ECO:0000313" key="9">
    <source>
        <dbReference type="EMBL" id="ERJ93953.1"/>
    </source>
</evidence>
<dbReference type="InterPro" id="IPR036291">
    <property type="entry name" value="NAD(P)-bd_dom_sf"/>
</dbReference>
<evidence type="ECO:0000256" key="5">
    <source>
        <dbReference type="ARBA" id="ARBA00023141"/>
    </source>
</evidence>
<dbReference type="InterPro" id="IPR001381">
    <property type="entry name" value="DHquinase_I"/>
</dbReference>
<evidence type="ECO:0000256" key="4">
    <source>
        <dbReference type="ARBA" id="ARBA00023002"/>
    </source>
</evidence>
<dbReference type="InterPro" id="IPR022893">
    <property type="entry name" value="Shikimate_DH_fam"/>
</dbReference>
<dbReference type="InterPro" id="IPR046346">
    <property type="entry name" value="Aminoacid_DH-like_N_sf"/>
</dbReference>
<comment type="catalytic activity">
    <reaction evidence="6">
        <text>shikimate + NADP(+) = 3-dehydroshikimate + NADPH + H(+)</text>
        <dbReference type="Rhea" id="RHEA:17737"/>
        <dbReference type="ChEBI" id="CHEBI:15378"/>
        <dbReference type="ChEBI" id="CHEBI:16630"/>
        <dbReference type="ChEBI" id="CHEBI:36208"/>
        <dbReference type="ChEBI" id="CHEBI:57783"/>
        <dbReference type="ChEBI" id="CHEBI:58349"/>
        <dbReference type="EC" id="1.1.1.25"/>
    </reaction>
</comment>
<dbReference type="InterPro" id="IPR006151">
    <property type="entry name" value="Shikm_DH/Glu-tRNA_Rdtase"/>
</dbReference>
<dbReference type="CDD" id="cd01065">
    <property type="entry name" value="NAD_bind_Shikimate_DH"/>
    <property type="match status" value="1"/>
</dbReference>
<dbReference type="EMBL" id="AWVH01000012">
    <property type="protein sequence ID" value="ERJ93953.1"/>
    <property type="molecule type" value="Genomic_DNA"/>
</dbReference>
<dbReference type="Proteomes" id="UP000016649">
    <property type="component" value="Unassembled WGS sequence"/>
</dbReference>
<dbReference type="CDD" id="cd00502">
    <property type="entry name" value="DHQase_I"/>
    <property type="match status" value="1"/>
</dbReference>
<dbReference type="InterPro" id="IPR013785">
    <property type="entry name" value="Aldolase_TIM"/>
</dbReference>
<keyword evidence="4" id="KW-0560">Oxidoreductase</keyword>
<sequence length="484" mass="53627">MAELRADYLNDDERLHIRRFPEMAGLPVILTIRRTIDGGRFREGEASRTTLMARGIAFASQDKHKNFAYIDLEEDFDVPSIQEAALAFGTRIIRSFHDMNNTVGDIAAKMASLRKTLYEIPKISCMPQRLSDVTRMFKESQTLNFEHIICAMGSLGLPSRILAERTGSFLTYCAPEDSALISGKLGQIDPIQLNSLYNFHAINADTKIFGITGWPLAFTSSPKLHNEAYRKKRMNAVFIPVKSETIEDALEFAETLGMKGLSVTVPHKESVMKLLTERSSEADACRACNTAVRTQNGWGGYNTDTFGFEKAVLEFLGVKTLKQLKVAIIGAGGAAQAVANVIYKLGAKACVFNRSIAKARTLAEKYRFKYGFLGFSEQKLLESYSDLIVQATSVGMSGAQNTAVNGVCTPDVQRAGFVNGEKDDPLDFYGFSGHECVFDLIYNPEKTPLLSRAEKAGCKICNGYTMLVYQAQKQFELLTGEKYE</sequence>
<evidence type="ECO:0000256" key="3">
    <source>
        <dbReference type="ARBA" id="ARBA00022857"/>
    </source>
</evidence>
<dbReference type="Pfam" id="PF01488">
    <property type="entry name" value="Shikimate_DH"/>
    <property type="match status" value="1"/>
</dbReference>
<evidence type="ECO:0000256" key="6">
    <source>
        <dbReference type="ARBA" id="ARBA00049442"/>
    </source>
</evidence>
<dbReference type="SUPFAM" id="SSF51735">
    <property type="entry name" value="NAD(P)-binding Rossmann-fold domains"/>
    <property type="match status" value="1"/>
</dbReference>
<dbReference type="SUPFAM" id="SSF51569">
    <property type="entry name" value="Aldolase"/>
    <property type="match status" value="1"/>
</dbReference>
<dbReference type="Pfam" id="PF08501">
    <property type="entry name" value="Shikimate_dh_N"/>
    <property type="match status" value="1"/>
</dbReference>
<gene>
    <name evidence="9" type="ORF">HMPREF9193_00570</name>
</gene>
<protein>
    <recommendedName>
        <fullName evidence="2">shikimate dehydrogenase (NADP(+))</fullName>
        <ecNumber evidence="2">1.1.1.25</ecNumber>
    </recommendedName>
</protein>
<evidence type="ECO:0000313" key="10">
    <source>
        <dbReference type="Proteomes" id="UP000016649"/>
    </source>
</evidence>
<dbReference type="SUPFAM" id="SSF53223">
    <property type="entry name" value="Aminoacid dehydrogenase-like, N-terminal domain"/>
    <property type="match status" value="1"/>
</dbReference>
<dbReference type="PANTHER" id="PTHR21089:SF1">
    <property type="entry name" value="BIFUNCTIONAL 3-DEHYDROQUINATE DEHYDRATASE_SHIKIMATE DEHYDROGENASE, CHLOROPLASTIC"/>
    <property type="match status" value="1"/>
</dbReference>
<evidence type="ECO:0000256" key="2">
    <source>
        <dbReference type="ARBA" id="ARBA00012962"/>
    </source>
</evidence>
<dbReference type="Pfam" id="PF01487">
    <property type="entry name" value="DHquinase_I"/>
    <property type="match status" value="1"/>
</dbReference>
<evidence type="ECO:0000259" key="7">
    <source>
        <dbReference type="Pfam" id="PF01488"/>
    </source>
</evidence>